<name>A0AAE8N3P1_9PEZI</name>
<evidence type="ECO:0000313" key="3">
    <source>
        <dbReference type="Proteomes" id="UP001187682"/>
    </source>
</evidence>
<feature type="compositionally biased region" description="Low complexity" evidence="1">
    <location>
        <begin position="49"/>
        <end position="60"/>
    </location>
</feature>
<comment type="caution">
    <text evidence="2">The sequence shown here is derived from an EMBL/GenBank/DDBJ whole genome shotgun (WGS) entry which is preliminary data.</text>
</comment>
<dbReference type="Proteomes" id="UP001187682">
    <property type="component" value="Unassembled WGS sequence"/>
</dbReference>
<keyword evidence="3" id="KW-1185">Reference proteome</keyword>
<dbReference type="EMBL" id="ONZQ02000014">
    <property type="protein sequence ID" value="SPO05831.1"/>
    <property type="molecule type" value="Genomic_DNA"/>
</dbReference>
<feature type="region of interest" description="Disordered" evidence="1">
    <location>
        <begin position="259"/>
        <end position="303"/>
    </location>
</feature>
<gene>
    <name evidence="2" type="ORF">DNG_08518</name>
</gene>
<dbReference type="AlphaFoldDB" id="A0AAE8N3P1"/>
<sequence length="303" mass="32956">MAACQEDKHPYEIVVNGTTGPVLLPSPPSTVSSADTPRKPLVPSPGSTNNNNNNNNSNNGDGAGKNKKNKNQKRPQQQQQQQQRVRRPTLPQSAVFAPRPVQDLLVERAYLVDSLAAQGARASELVRLLAAAERAAAESEAAAGANANGGRRRLRRRVSLLKSKIAVAADQEKAVIVRLGELYVEMQSRERWARVRLETGLSEGYFPPVPMHSHLHMQMQMPMPVPLPVVPFQVAPPRVAPLQEAAPVVAQENEDLSGMSISTGLSPESPEFVSSLPRWGNPWPMPDPTQPEKGELTPTKGPR</sequence>
<organism evidence="2 3">
    <name type="scientific">Cephalotrichum gorgonifer</name>
    <dbReference type="NCBI Taxonomy" id="2041049"/>
    <lineage>
        <taxon>Eukaryota</taxon>
        <taxon>Fungi</taxon>
        <taxon>Dikarya</taxon>
        <taxon>Ascomycota</taxon>
        <taxon>Pezizomycotina</taxon>
        <taxon>Sordariomycetes</taxon>
        <taxon>Hypocreomycetidae</taxon>
        <taxon>Microascales</taxon>
        <taxon>Microascaceae</taxon>
        <taxon>Cephalotrichum</taxon>
    </lineage>
</organism>
<feature type="compositionally biased region" description="Basic and acidic residues" evidence="1">
    <location>
        <begin position="1"/>
        <end position="11"/>
    </location>
</feature>
<feature type="region of interest" description="Disordered" evidence="1">
    <location>
        <begin position="1"/>
        <end position="95"/>
    </location>
</feature>
<proteinExistence type="predicted"/>
<accession>A0AAE8N3P1</accession>
<evidence type="ECO:0000256" key="1">
    <source>
        <dbReference type="SAM" id="MobiDB-lite"/>
    </source>
</evidence>
<protein>
    <submittedName>
        <fullName evidence="2">Uncharacterized protein</fullName>
    </submittedName>
</protein>
<feature type="compositionally biased region" description="Low complexity" evidence="1">
    <location>
        <begin position="74"/>
        <end position="83"/>
    </location>
</feature>
<evidence type="ECO:0000313" key="2">
    <source>
        <dbReference type="EMBL" id="SPO05831.1"/>
    </source>
</evidence>
<feature type="compositionally biased region" description="Low complexity" evidence="1">
    <location>
        <begin position="17"/>
        <end position="33"/>
    </location>
</feature>
<reference evidence="2" key="1">
    <citation type="submission" date="2018-03" db="EMBL/GenBank/DDBJ databases">
        <authorList>
            <person name="Guldener U."/>
        </authorList>
    </citation>
    <scope>NUCLEOTIDE SEQUENCE</scope>
</reference>